<feature type="region of interest" description="Disordered" evidence="3">
    <location>
        <begin position="605"/>
        <end position="665"/>
    </location>
</feature>
<feature type="domain" description="Protein kinase" evidence="4">
    <location>
        <begin position="1"/>
        <end position="263"/>
    </location>
</feature>
<organism evidence="5 6">
    <name type="scientific">Atractosteus spatula</name>
    <name type="common">Alligator gar</name>
    <name type="synonym">Lepisosteus spatula</name>
    <dbReference type="NCBI Taxonomy" id="7917"/>
    <lineage>
        <taxon>Eukaryota</taxon>
        <taxon>Metazoa</taxon>
        <taxon>Chordata</taxon>
        <taxon>Craniata</taxon>
        <taxon>Vertebrata</taxon>
        <taxon>Euteleostomi</taxon>
        <taxon>Actinopterygii</taxon>
        <taxon>Neopterygii</taxon>
        <taxon>Holostei</taxon>
        <taxon>Semionotiformes</taxon>
        <taxon>Lepisosteidae</taxon>
        <taxon>Atractosteus</taxon>
    </lineage>
</organism>
<keyword evidence="6" id="KW-1185">Reference proteome</keyword>
<feature type="non-terminal residue" evidence="5">
    <location>
        <position position="772"/>
    </location>
</feature>
<sequence>MGSDNSTLKSCTLEKCQLSLPSGLAMYSALLEDGKPASVFVYRPDSEDKVNKAAKHLKTLRHPCLLRFLSCTVQAGGIHLVTEHVQPLEAVLESLSPEEICSGLYDILQALVFLHDRGKSSHNNVCSSSVFVSDDGHWKLGGMETVCKFSEASPEFLSSIGSVREQRVVPPEEKVEGFKMLLDKHGHARDAFSFGLMVEKLIPLLNDYGSAPPAGPTNTSSSSNLFSQEVSYPASKELLDSFRNTLQRSPRPALICLLTHDFFSIVMSHVLYRNDFLEVVNFLKSLTLKTEEEKNEFFKFLLDRVQNLPEELIASRLIPKLLNSLVFAEPTAVKSFLPHLLMPKKDSSENSQECLLSVSLYRKYVIPQLLKLFKVNEEHVRMVLLSHIDVYAELFSHEELKNQILPQVLLGMRDTNDCLVAMTLQSLAILVPLLGAHVVVGGERSKVFKRTTPNFTKSTEVTPEGSPVHSVNSFKTHMSQPSKVLKLFSKSSEAAEFVLENMGSLGSIEQSQQVPKKTVNRDLKKLPLNGFNDRRPPISAGEENLHGLGSIARDGEEWPDWSDAEEMEKNKTVELCVQPVDTQKTANISRDINVEEEPWEDLETCNHGSEMTSHQASHGSAGDSAASPLGDPPKNPFPGPTKKSNALKLSSASKPKDEKKQTDWDNDVVQLSAKPSQMQKVTSGGLGEEFTIEIKKKPEKDPEMDFFADMTPEIKLSSATLMFTSERTDAVFGSSLAVPSGRTVLLDQESSTDRLTIIAKFAAADLADVSFT</sequence>
<dbReference type="GO" id="GO:0005524">
    <property type="term" value="F:ATP binding"/>
    <property type="evidence" value="ECO:0007669"/>
    <property type="project" value="InterPro"/>
</dbReference>
<evidence type="ECO:0000313" key="5">
    <source>
        <dbReference type="EMBL" id="MBN3321590.1"/>
    </source>
</evidence>
<evidence type="ECO:0000256" key="3">
    <source>
        <dbReference type="SAM" id="MobiDB-lite"/>
    </source>
</evidence>
<evidence type="ECO:0000313" key="6">
    <source>
        <dbReference type="Proteomes" id="UP000736164"/>
    </source>
</evidence>
<evidence type="ECO:0000256" key="2">
    <source>
        <dbReference type="PROSITE-ProRule" id="PRU00103"/>
    </source>
</evidence>
<dbReference type="InterPro" id="IPR051177">
    <property type="entry name" value="CIK-Related_Protein"/>
</dbReference>
<feature type="compositionally biased region" description="Basic and acidic residues" evidence="3">
    <location>
        <begin position="654"/>
        <end position="663"/>
    </location>
</feature>
<dbReference type="Gene3D" id="1.25.10.10">
    <property type="entry name" value="Leucine-rich Repeat Variant"/>
    <property type="match status" value="1"/>
</dbReference>
<dbReference type="Proteomes" id="UP000736164">
    <property type="component" value="Unassembled WGS sequence"/>
</dbReference>
<protein>
    <submittedName>
        <fullName evidence="5">PACE1 protein</fullName>
    </submittedName>
</protein>
<dbReference type="GO" id="GO:0004672">
    <property type="term" value="F:protein kinase activity"/>
    <property type="evidence" value="ECO:0007669"/>
    <property type="project" value="InterPro"/>
</dbReference>
<reference evidence="5" key="1">
    <citation type="journal article" date="2021" name="Cell">
        <title>Tracing the genetic footprints of vertebrate landing in non-teleost ray-finned fishes.</title>
        <authorList>
            <person name="Bi X."/>
            <person name="Wang K."/>
            <person name="Yang L."/>
            <person name="Pan H."/>
            <person name="Jiang H."/>
            <person name="Wei Q."/>
            <person name="Fang M."/>
            <person name="Yu H."/>
            <person name="Zhu C."/>
            <person name="Cai Y."/>
            <person name="He Y."/>
            <person name="Gan X."/>
            <person name="Zeng H."/>
            <person name="Yu D."/>
            <person name="Zhu Y."/>
            <person name="Jiang H."/>
            <person name="Qiu Q."/>
            <person name="Yang H."/>
            <person name="Zhang Y.E."/>
            <person name="Wang W."/>
            <person name="Zhu M."/>
            <person name="He S."/>
            <person name="Zhang G."/>
        </authorList>
    </citation>
    <scope>NUCLEOTIDE SEQUENCE</scope>
    <source>
        <strain evidence="5">Allg_001</strain>
    </source>
</reference>
<dbReference type="PROSITE" id="PS50077">
    <property type="entry name" value="HEAT_REPEAT"/>
    <property type="match status" value="1"/>
</dbReference>
<dbReference type="SUPFAM" id="SSF48371">
    <property type="entry name" value="ARM repeat"/>
    <property type="match status" value="1"/>
</dbReference>
<dbReference type="InterPro" id="IPR000719">
    <property type="entry name" value="Prot_kinase_dom"/>
</dbReference>
<feature type="compositionally biased region" description="Low complexity" evidence="3">
    <location>
        <begin position="642"/>
        <end position="653"/>
    </location>
</feature>
<feature type="compositionally biased region" description="Low complexity" evidence="3">
    <location>
        <begin position="613"/>
        <end position="627"/>
    </location>
</feature>
<evidence type="ECO:0000259" key="4">
    <source>
        <dbReference type="PROSITE" id="PS50011"/>
    </source>
</evidence>
<dbReference type="PANTHER" id="PTHR12984">
    <property type="entry name" value="SCY1-RELATED S/T PROTEIN KINASE-LIKE"/>
    <property type="match status" value="1"/>
</dbReference>
<feature type="compositionally biased region" description="Pro residues" evidence="3">
    <location>
        <begin position="630"/>
        <end position="639"/>
    </location>
</feature>
<dbReference type="InterPro" id="IPR016024">
    <property type="entry name" value="ARM-type_fold"/>
</dbReference>
<dbReference type="SUPFAM" id="SSF56112">
    <property type="entry name" value="Protein kinase-like (PK-like)"/>
    <property type="match status" value="1"/>
</dbReference>
<dbReference type="AlphaFoldDB" id="A0A8J7NXW7"/>
<feature type="non-terminal residue" evidence="5">
    <location>
        <position position="1"/>
    </location>
</feature>
<comment type="similarity">
    <text evidence="1">Belongs to the protein kinase superfamily.</text>
</comment>
<gene>
    <name evidence="5" type="primary">Scyl3</name>
    <name evidence="5" type="ORF">GTO95_0006261</name>
</gene>
<name>A0A8J7NXW7_ATRSP</name>
<dbReference type="EMBL" id="JAAWVO010055894">
    <property type="protein sequence ID" value="MBN3321590.1"/>
    <property type="molecule type" value="Genomic_DNA"/>
</dbReference>
<dbReference type="InterPro" id="IPR021133">
    <property type="entry name" value="HEAT_type_2"/>
</dbReference>
<accession>A0A8J7NXW7</accession>
<dbReference type="Gene3D" id="1.10.510.10">
    <property type="entry name" value="Transferase(Phosphotransferase) domain 1"/>
    <property type="match status" value="1"/>
</dbReference>
<dbReference type="PANTHER" id="PTHR12984:SF15">
    <property type="entry name" value="PROTEIN-ASSOCIATING WITH THE CARBOXYL-TERMINAL DOMAIN OF EZRIN"/>
    <property type="match status" value="1"/>
</dbReference>
<proteinExistence type="inferred from homology"/>
<comment type="caution">
    <text evidence="5">The sequence shown here is derived from an EMBL/GenBank/DDBJ whole genome shotgun (WGS) entry which is preliminary data.</text>
</comment>
<dbReference type="Gene3D" id="3.30.200.20">
    <property type="entry name" value="Phosphorylase Kinase, domain 1"/>
    <property type="match status" value="1"/>
</dbReference>
<dbReference type="PROSITE" id="PS50011">
    <property type="entry name" value="PROTEIN_KINASE_DOM"/>
    <property type="match status" value="1"/>
</dbReference>
<dbReference type="InterPro" id="IPR011989">
    <property type="entry name" value="ARM-like"/>
</dbReference>
<feature type="repeat" description="HEAT" evidence="2">
    <location>
        <begin position="365"/>
        <end position="403"/>
    </location>
</feature>
<evidence type="ECO:0000256" key="1">
    <source>
        <dbReference type="ARBA" id="ARBA00038349"/>
    </source>
</evidence>
<dbReference type="InterPro" id="IPR011009">
    <property type="entry name" value="Kinase-like_dom_sf"/>
</dbReference>